<gene>
    <name evidence="2" type="ORF">UFOPK1392_02254</name>
</gene>
<name>A0A6J5YF99_9ZZZZ</name>
<organism evidence="2">
    <name type="scientific">freshwater metagenome</name>
    <dbReference type="NCBI Taxonomy" id="449393"/>
    <lineage>
        <taxon>unclassified sequences</taxon>
        <taxon>metagenomes</taxon>
        <taxon>ecological metagenomes</taxon>
    </lineage>
</organism>
<accession>A0A6J5YF99</accession>
<evidence type="ECO:0000256" key="1">
    <source>
        <dbReference type="SAM" id="MobiDB-lite"/>
    </source>
</evidence>
<sequence length="582" mass="64535">MQWSAGTTSYSSSVHPKLRIRHVINTVGPDAPDRLLVPQRLTLDSIARAISITDSKFAVEVVAVSIPEDPTPLQWMTRGPELHRSLLDLGDFPGAPQLPLLADLLKGFDADGAWDLGIFTNLDIAVQPLFYDLVGGIADRGFDAFTINRRVVDSGPHGPELVWVSAQVGKPHPGFDCFAFTPSVLAKVDVGDVVVGAPFVGRAFVANLYLAAERYHSFTDLHATFHLGADEHWLDGTNAIIGHNFSAMSTIVKRLASEYGEERVMSAPPIRRFVERNSSELPLSRKRQHRTTGATNTRDAKHRPVSSALWRREPQRIVLIADPSQNSAGPLAEILGTAAEAWVVREPVPANTGTLTRRVGSEDLASSYNDRRVRADAIRRALTTIPAGCTCIDPSPTFLTTYADVTFDSFENLQITVLVSRRRLVDLVTEALSSDWFVEPNGSWADIAFPPTARMSMFPVHPEEIESPADLAIGYHLDQLLRIRRLQAQHTRSRWLELDPERLTGSRTVRSLFSSLNLRTTPETWRQVASFSLKQERRAQQAGRRSDEQIDVSEALRSFEHRFSGRIASASLADEFTVDGQR</sequence>
<dbReference type="AlphaFoldDB" id="A0A6J5YF99"/>
<evidence type="ECO:0000313" key="2">
    <source>
        <dbReference type="EMBL" id="CAB4324483.1"/>
    </source>
</evidence>
<feature type="region of interest" description="Disordered" evidence="1">
    <location>
        <begin position="277"/>
        <end position="306"/>
    </location>
</feature>
<proteinExistence type="predicted"/>
<dbReference type="EMBL" id="CAEMXZ010000156">
    <property type="protein sequence ID" value="CAB4324483.1"/>
    <property type="molecule type" value="Genomic_DNA"/>
</dbReference>
<protein>
    <submittedName>
        <fullName evidence="2">Unannotated protein</fullName>
    </submittedName>
</protein>
<reference evidence="2" key="1">
    <citation type="submission" date="2020-05" db="EMBL/GenBank/DDBJ databases">
        <authorList>
            <person name="Chiriac C."/>
            <person name="Salcher M."/>
            <person name="Ghai R."/>
            <person name="Kavagutti S V."/>
        </authorList>
    </citation>
    <scope>NUCLEOTIDE SEQUENCE</scope>
</reference>